<evidence type="ECO:0000313" key="7">
    <source>
        <dbReference type="Proteomes" id="UP000268313"/>
    </source>
</evidence>
<organism evidence="6 7">
    <name type="scientific">Corallococcus carmarthensis</name>
    <dbReference type="NCBI Taxonomy" id="2316728"/>
    <lineage>
        <taxon>Bacteria</taxon>
        <taxon>Pseudomonadati</taxon>
        <taxon>Myxococcota</taxon>
        <taxon>Myxococcia</taxon>
        <taxon>Myxococcales</taxon>
        <taxon>Cystobacterineae</taxon>
        <taxon>Myxococcaceae</taxon>
        <taxon>Corallococcus</taxon>
    </lineage>
</organism>
<evidence type="ECO:0000313" key="6">
    <source>
        <dbReference type="EMBL" id="RKH01777.1"/>
    </source>
</evidence>
<evidence type="ECO:0000259" key="5">
    <source>
        <dbReference type="PROSITE" id="PS51352"/>
    </source>
</evidence>
<proteinExistence type="inferred from homology"/>
<keyword evidence="7" id="KW-1185">Reference proteome</keyword>
<keyword evidence="4" id="KW-1015">Disulfide bond</keyword>
<feature type="disulfide bond" description="Redox-active" evidence="4">
    <location>
        <begin position="83"/>
        <end position="87"/>
    </location>
</feature>
<dbReference type="InterPro" id="IPR036249">
    <property type="entry name" value="Thioredoxin-like_sf"/>
</dbReference>
<dbReference type="InterPro" id="IPR013766">
    <property type="entry name" value="Thioredoxin_domain"/>
</dbReference>
<protein>
    <submittedName>
        <fullName evidence="6">SCO family protein</fullName>
    </submittedName>
</protein>
<name>A0A3A8K385_9BACT</name>
<evidence type="ECO:0000256" key="2">
    <source>
        <dbReference type="ARBA" id="ARBA00023008"/>
    </source>
</evidence>
<dbReference type="InterPro" id="IPR003782">
    <property type="entry name" value="SCO1/SenC"/>
</dbReference>
<dbReference type="SUPFAM" id="SSF52833">
    <property type="entry name" value="Thioredoxin-like"/>
    <property type="match status" value="1"/>
</dbReference>
<evidence type="ECO:0000256" key="4">
    <source>
        <dbReference type="PIRSR" id="PIRSR603782-2"/>
    </source>
</evidence>
<gene>
    <name evidence="6" type="ORF">D7X32_19125</name>
</gene>
<dbReference type="AlphaFoldDB" id="A0A3A8K385"/>
<feature type="domain" description="Thioredoxin" evidence="5">
    <location>
        <begin position="45"/>
        <end position="215"/>
    </location>
</feature>
<dbReference type="EMBL" id="RAWE01000065">
    <property type="protein sequence ID" value="RKH01777.1"/>
    <property type="molecule type" value="Genomic_DNA"/>
</dbReference>
<feature type="binding site" evidence="3">
    <location>
        <position position="177"/>
    </location>
    <ligand>
        <name>Cu cation</name>
        <dbReference type="ChEBI" id="CHEBI:23378"/>
    </ligand>
</feature>
<feature type="binding site" evidence="3">
    <location>
        <position position="83"/>
    </location>
    <ligand>
        <name>Cu cation</name>
        <dbReference type="ChEBI" id="CHEBI:23378"/>
    </ligand>
</feature>
<dbReference type="Pfam" id="PF02630">
    <property type="entry name" value="SCO1-SenC"/>
    <property type="match status" value="1"/>
</dbReference>
<accession>A0A3A8K385</accession>
<evidence type="ECO:0000256" key="3">
    <source>
        <dbReference type="PIRSR" id="PIRSR603782-1"/>
    </source>
</evidence>
<reference evidence="7" key="1">
    <citation type="submission" date="2018-09" db="EMBL/GenBank/DDBJ databases">
        <authorList>
            <person name="Livingstone P.G."/>
            <person name="Whitworth D.E."/>
        </authorList>
    </citation>
    <scope>NUCLEOTIDE SEQUENCE [LARGE SCALE GENOMIC DNA]</scope>
    <source>
        <strain evidence="7">CA043D</strain>
    </source>
</reference>
<dbReference type="PANTHER" id="PTHR12151:SF25">
    <property type="entry name" value="LINALOOL DEHYDRATASE_ISOMERASE DOMAIN-CONTAINING PROTEIN"/>
    <property type="match status" value="1"/>
</dbReference>
<dbReference type="PROSITE" id="PS51352">
    <property type="entry name" value="THIOREDOXIN_2"/>
    <property type="match status" value="1"/>
</dbReference>
<comment type="caution">
    <text evidence="6">The sequence shown here is derived from an EMBL/GenBank/DDBJ whole genome shotgun (WGS) entry which is preliminary data.</text>
</comment>
<dbReference type="Proteomes" id="UP000268313">
    <property type="component" value="Unassembled WGS sequence"/>
</dbReference>
<dbReference type="OrthoDB" id="9790194at2"/>
<dbReference type="Gene3D" id="3.40.30.10">
    <property type="entry name" value="Glutaredoxin"/>
    <property type="match status" value="1"/>
</dbReference>
<dbReference type="GO" id="GO:0046872">
    <property type="term" value="F:metal ion binding"/>
    <property type="evidence" value="ECO:0007669"/>
    <property type="project" value="UniProtKB-KW"/>
</dbReference>
<evidence type="ECO:0000256" key="1">
    <source>
        <dbReference type="ARBA" id="ARBA00010996"/>
    </source>
</evidence>
<dbReference type="PANTHER" id="PTHR12151">
    <property type="entry name" value="ELECTRON TRANSPORT PROTIN SCO1/SENC FAMILY MEMBER"/>
    <property type="match status" value="1"/>
</dbReference>
<dbReference type="CDD" id="cd02968">
    <property type="entry name" value="SCO"/>
    <property type="match status" value="1"/>
</dbReference>
<feature type="binding site" evidence="3">
    <location>
        <position position="87"/>
    </location>
    <ligand>
        <name>Cu cation</name>
        <dbReference type="ChEBI" id="CHEBI:23378"/>
    </ligand>
</feature>
<comment type="similarity">
    <text evidence="1">Belongs to the SCO1/2 family.</text>
</comment>
<sequence>MKPTSPSSRRNLPWLVLAGALVIALLFAAGPRIQRERARIAAANLPLYGPLPRFELTAQTGRPFSDADMRGHLYVADFFFTRCPTVCPLLTEKMLRVQRQAREQGLDLRFASFSVDPRHDTPERLTAYARDHRIDTSNWTLLTGPLDQVETTVLEGFRVMMGRDADAGEDDFFSVFHGEHFVLVDARGQLRGYYKVTEGEGGLEALLRDARLLALAPEDPPEAPALR</sequence>
<keyword evidence="2 3" id="KW-0186">Copper</keyword>
<keyword evidence="3" id="KW-0479">Metal-binding</keyword>